<accession>A0AAE0XIV1</accession>
<proteinExistence type="predicted"/>
<name>A0AAE0XIV1_9PEZI</name>
<evidence type="ECO:0000313" key="3">
    <source>
        <dbReference type="EMBL" id="KAK3694175.1"/>
    </source>
</evidence>
<comment type="caution">
    <text evidence="3">The sequence shown here is derived from an EMBL/GenBank/DDBJ whole genome shotgun (WGS) entry which is preliminary data.</text>
</comment>
<organism evidence="3 4">
    <name type="scientific">Podospora appendiculata</name>
    <dbReference type="NCBI Taxonomy" id="314037"/>
    <lineage>
        <taxon>Eukaryota</taxon>
        <taxon>Fungi</taxon>
        <taxon>Dikarya</taxon>
        <taxon>Ascomycota</taxon>
        <taxon>Pezizomycotina</taxon>
        <taxon>Sordariomycetes</taxon>
        <taxon>Sordariomycetidae</taxon>
        <taxon>Sordariales</taxon>
        <taxon>Podosporaceae</taxon>
        <taxon>Podospora</taxon>
    </lineage>
</organism>
<evidence type="ECO:0000313" key="4">
    <source>
        <dbReference type="Proteomes" id="UP001270362"/>
    </source>
</evidence>
<dbReference type="Proteomes" id="UP001270362">
    <property type="component" value="Unassembled WGS sequence"/>
</dbReference>
<dbReference type="Pfam" id="PF09362">
    <property type="entry name" value="DUF1996"/>
    <property type="match status" value="1"/>
</dbReference>
<dbReference type="PANTHER" id="PTHR43662:SF5">
    <property type="entry name" value="DUF1996 DOMAIN-CONTAINING PROTEIN"/>
    <property type="match status" value="1"/>
</dbReference>
<evidence type="ECO:0000259" key="2">
    <source>
        <dbReference type="Pfam" id="PF09362"/>
    </source>
</evidence>
<reference evidence="3" key="1">
    <citation type="journal article" date="2023" name="Mol. Phylogenet. Evol.">
        <title>Genome-scale phylogeny and comparative genomics of the fungal order Sordariales.</title>
        <authorList>
            <person name="Hensen N."/>
            <person name="Bonometti L."/>
            <person name="Westerberg I."/>
            <person name="Brannstrom I.O."/>
            <person name="Guillou S."/>
            <person name="Cros-Aarteil S."/>
            <person name="Calhoun S."/>
            <person name="Haridas S."/>
            <person name="Kuo A."/>
            <person name="Mondo S."/>
            <person name="Pangilinan J."/>
            <person name="Riley R."/>
            <person name="LaButti K."/>
            <person name="Andreopoulos B."/>
            <person name="Lipzen A."/>
            <person name="Chen C."/>
            <person name="Yan M."/>
            <person name="Daum C."/>
            <person name="Ng V."/>
            <person name="Clum A."/>
            <person name="Steindorff A."/>
            <person name="Ohm R.A."/>
            <person name="Martin F."/>
            <person name="Silar P."/>
            <person name="Natvig D.O."/>
            <person name="Lalanne C."/>
            <person name="Gautier V."/>
            <person name="Ament-Velasquez S.L."/>
            <person name="Kruys A."/>
            <person name="Hutchinson M.I."/>
            <person name="Powell A.J."/>
            <person name="Barry K."/>
            <person name="Miller A.N."/>
            <person name="Grigoriev I.V."/>
            <person name="Debuchy R."/>
            <person name="Gladieux P."/>
            <person name="Hiltunen Thoren M."/>
            <person name="Johannesson H."/>
        </authorList>
    </citation>
    <scope>NUCLEOTIDE SEQUENCE</scope>
    <source>
        <strain evidence="3">CBS 314.62</strain>
    </source>
</reference>
<dbReference type="PANTHER" id="PTHR43662">
    <property type="match status" value="1"/>
</dbReference>
<reference evidence="3" key="2">
    <citation type="submission" date="2023-06" db="EMBL/GenBank/DDBJ databases">
        <authorList>
            <consortium name="Lawrence Berkeley National Laboratory"/>
            <person name="Haridas S."/>
            <person name="Hensen N."/>
            <person name="Bonometti L."/>
            <person name="Westerberg I."/>
            <person name="Brannstrom I.O."/>
            <person name="Guillou S."/>
            <person name="Cros-Aarteil S."/>
            <person name="Calhoun S."/>
            <person name="Kuo A."/>
            <person name="Mondo S."/>
            <person name="Pangilinan J."/>
            <person name="Riley R."/>
            <person name="Labutti K."/>
            <person name="Andreopoulos B."/>
            <person name="Lipzen A."/>
            <person name="Chen C."/>
            <person name="Yanf M."/>
            <person name="Daum C."/>
            <person name="Ng V."/>
            <person name="Clum A."/>
            <person name="Steindorff A."/>
            <person name="Ohm R."/>
            <person name="Martin F."/>
            <person name="Silar P."/>
            <person name="Natvig D."/>
            <person name="Lalanne C."/>
            <person name="Gautier V."/>
            <person name="Ament-Velasquez S.L."/>
            <person name="Kruys A."/>
            <person name="Hutchinson M.I."/>
            <person name="Powell A.J."/>
            <person name="Barry K."/>
            <person name="Miller A.N."/>
            <person name="Grigoriev I.V."/>
            <person name="Debuchy R."/>
            <person name="Gladieux P."/>
            <person name="Thoren M.H."/>
            <person name="Johannesson H."/>
        </authorList>
    </citation>
    <scope>NUCLEOTIDE SEQUENCE</scope>
    <source>
        <strain evidence="3">CBS 314.62</strain>
    </source>
</reference>
<gene>
    <name evidence="3" type="ORF">B0T22DRAFT_487744</name>
</gene>
<feature type="domain" description="DUF1996" evidence="2">
    <location>
        <begin position="33"/>
        <end position="280"/>
    </location>
</feature>
<sequence length="337" mass="36613">MKLSSPALALIAPIAVQAGLRFPCSTLTIQRLDPVVEPGAMPAAHVHHIVGGNAFNATMTGDVGERGTCTTCQMAEDFSNYWTAVLYFKSPTNGSYHRVPVIPVQPLLGGSQGASGGLTVYYTQHDLSTDNLKQNAVKSFQPGFRMTVGSPTATSKPHIGLRYQCLQGQNRGAEMSDFPTKPCTGGIFTTHHFPACWDGKNLDSPDHQSHMYNTITMDGFMPAAACPASHPVRMPQVTYETVWDTSKFNSLWPSGTPNPFVWSFEGTSGYGTHADYMFGWKGDALQRAMDKSECFYDGCGSIKKQAMSTANQCTIKETIKEETLGWLTALPGRGHPM</sequence>
<protein>
    <recommendedName>
        <fullName evidence="2">DUF1996 domain-containing protein</fullName>
    </recommendedName>
</protein>
<dbReference type="AlphaFoldDB" id="A0AAE0XIV1"/>
<dbReference type="InterPro" id="IPR018535">
    <property type="entry name" value="DUF1996"/>
</dbReference>
<keyword evidence="1" id="KW-0732">Signal</keyword>
<feature type="signal peptide" evidence="1">
    <location>
        <begin position="1"/>
        <end position="18"/>
    </location>
</feature>
<evidence type="ECO:0000256" key="1">
    <source>
        <dbReference type="SAM" id="SignalP"/>
    </source>
</evidence>
<feature type="chain" id="PRO_5042287861" description="DUF1996 domain-containing protein" evidence="1">
    <location>
        <begin position="19"/>
        <end position="337"/>
    </location>
</feature>
<keyword evidence="4" id="KW-1185">Reference proteome</keyword>
<dbReference type="EMBL" id="JAULSO010000001">
    <property type="protein sequence ID" value="KAK3694175.1"/>
    <property type="molecule type" value="Genomic_DNA"/>
</dbReference>